<proteinExistence type="predicted"/>
<reference evidence="1" key="1">
    <citation type="journal article" date="2015" name="Genome Biol. Evol.">
        <title>Organellar Genomes of White Spruce (Picea glauca): Assembly and Annotation.</title>
        <authorList>
            <person name="Jackman S.D."/>
            <person name="Warren R.L."/>
            <person name="Gibb E.A."/>
            <person name="Vandervalk B.P."/>
            <person name="Mohamadi H."/>
            <person name="Chu J."/>
            <person name="Raymond A."/>
            <person name="Pleasance S."/>
            <person name="Coope R."/>
            <person name="Wildung M.R."/>
            <person name="Ritland C.E."/>
            <person name="Bousquet J."/>
            <person name="Jones S.J."/>
            <person name="Bohlmann J."/>
            <person name="Birol I."/>
        </authorList>
    </citation>
    <scope>NUCLEOTIDE SEQUENCE [LARGE SCALE GENOMIC DNA]</scope>
    <source>
        <tissue evidence="1">Flushing bud</tissue>
    </source>
</reference>
<geneLocation type="mitochondrion" evidence="1"/>
<sequence length="34" mass="3854">MLNPEQGRLEEGKLPLLLSLPLPQLPVLLEDMKQ</sequence>
<dbReference type="EMBL" id="LKAM01000005">
    <property type="protein sequence ID" value="KUM48708.1"/>
    <property type="molecule type" value="Genomic_DNA"/>
</dbReference>
<name>A0A124GNG2_PICGL</name>
<gene>
    <name evidence="1" type="ORF">ABT39_MTgene4723</name>
</gene>
<organism evidence="1">
    <name type="scientific">Picea glauca</name>
    <name type="common">White spruce</name>
    <name type="synonym">Pinus glauca</name>
    <dbReference type="NCBI Taxonomy" id="3330"/>
    <lineage>
        <taxon>Eukaryota</taxon>
        <taxon>Viridiplantae</taxon>
        <taxon>Streptophyta</taxon>
        <taxon>Embryophyta</taxon>
        <taxon>Tracheophyta</taxon>
        <taxon>Spermatophyta</taxon>
        <taxon>Pinopsida</taxon>
        <taxon>Pinidae</taxon>
        <taxon>Conifers I</taxon>
        <taxon>Pinales</taxon>
        <taxon>Pinaceae</taxon>
        <taxon>Picea</taxon>
    </lineage>
</organism>
<accession>A0A124GNG2</accession>
<evidence type="ECO:0000313" key="1">
    <source>
        <dbReference type="EMBL" id="KUM48708.1"/>
    </source>
</evidence>
<keyword evidence="1" id="KW-0496">Mitochondrion</keyword>
<comment type="caution">
    <text evidence="1">The sequence shown here is derived from an EMBL/GenBank/DDBJ whole genome shotgun (WGS) entry which is preliminary data.</text>
</comment>
<protein>
    <submittedName>
        <fullName evidence="1">Uncharacterized protein</fullName>
    </submittedName>
</protein>
<dbReference type="AlphaFoldDB" id="A0A124GNG2"/>